<dbReference type="InterPro" id="IPR036259">
    <property type="entry name" value="MFS_trans_sf"/>
</dbReference>
<feature type="transmembrane region" description="Helical" evidence="8">
    <location>
        <begin position="137"/>
        <end position="159"/>
    </location>
</feature>
<feature type="transmembrane region" description="Helical" evidence="8">
    <location>
        <begin position="103"/>
        <end position="125"/>
    </location>
</feature>
<dbReference type="InterPro" id="IPR004638">
    <property type="entry name" value="EmrB-like"/>
</dbReference>
<keyword evidence="6 8" id="KW-1133">Transmembrane helix</keyword>
<evidence type="ECO:0000256" key="5">
    <source>
        <dbReference type="ARBA" id="ARBA00022692"/>
    </source>
</evidence>
<dbReference type="Gene3D" id="1.20.1250.20">
    <property type="entry name" value="MFS general substrate transporter like domains"/>
    <property type="match status" value="1"/>
</dbReference>
<comment type="subcellular location">
    <subcellularLocation>
        <location evidence="1">Cell membrane</location>
        <topology evidence="1">Multi-pass membrane protein</topology>
    </subcellularLocation>
</comment>
<evidence type="ECO:0000256" key="4">
    <source>
        <dbReference type="ARBA" id="ARBA00022475"/>
    </source>
</evidence>
<feature type="transmembrane region" description="Helical" evidence="8">
    <location>
        <begin position="297"/>
        <end position="319"/>
    </location>
</feature>
<comment type="similarity">
    <text evidence="2">Belongs to the major facilitator superfamily. EmrB family.</text>
</comment>
<feature type="transmembrane region" description="Helical" evidence="8">
    <location>
        <begin position="78"/>
        <end position="97"/>
    </location>
</feature>
<proteinExistence type="inferred from homology"/>
<dbReference type="OrthoDB" id="3453194at2"/>
<comment type="caution">
    <text evidence="10">The sequence shown here is derived from an EMBL/GenBank/DDBJ whole genome shotgun (WGS) entry which is preliminary data.</text>
</comment>
<protein>
    <submittedName>
        <fullName evidence="10">DHA2 family methylenomycin A resistance protein-like MFS transporter</fullName>
    </submittedName>
</protein>
<keyword evidence="3" id="KW-0813">Transport</keyword>
<feature type="transmembrane region" description="Helical" evidence="8">
    <location>
        <begin position="268"/>
        <end position="291"/>
    </location>
</feature>
<dbReference type="AlphaFoldDB" id="A0A561SUT3"/>
<feature type="transmembrane region" description="Helical" evidence="8">
    <location>
        <begin position="331"/>
        <end position="350"/>
    </location>
</feature>
<keyword evidence="4" id="KW-1003">Cell membrane</keyword>
<gene>
    <name evidence="10" type="ORF">FHX44_114535</name>
</gene>
<evidence type="ECO:0000256" key="6">
    <source>
        <dbReference type="ARBA" id="ARBA00022989"/>
    </source>
</evidence>
<dbReference type="GO" id="GO:0005886">
    <property type="term" value="C:plasma membrane"/>
    <property type="evidence" value="ECO:0007669"/>
    <property type="project" value="UniProtKB-SubCell"/>
</dbReference>
<feature type="domain" description="Major facilitator superfamily (MFS) profile" evidence="9">
    <location>
        <begin position="12"/>
        <end position="447"/>
    </location>
</feature>
<dbReference type="Gene3D" id="1.20.1720.10">
    <property type="entry name" value="Multidrug resistance protein D"/>
    <property type="match status" value="1"/>
</dbReference>
<organism evidence="10 11">
    <name type="scientific">Pseudonocardia hierapolitana</name>
    <dbReference type="NCBI Taxonomy" id="1128676"/>
    <lineage>
        <taxon>Bacteria</taxon>
        <taxon>Bacillati</taxon>
        <taxon>Actinomycetota</taxon>
        <taxon>Actinomycetes</taxon>
        <taxon>Pseudonocardiales</taxon>
        <taxon>Pseudonocardiaceae</taxon>
        <taxon>Pseudonocardia</taxon>
    </lineage>
</organism>
<keyword evidence="7 8" id="KW-0472">Membrane</keyword>
<dbReference type="InterPro" id="IPR011701">
    <property type="entry name" value="MFS"/>
</dbReference>
<evidence type="ECO:0000259" key="9">
    <source>
        <dbReference type="PROSITE" id="PS50850"/>
    </source>
</evidence>
<feature type="transmembrane region" description="Helical" evidence="8">
    <location>
        <begin position="229"/>
        <end position="247"/>
    </location>
</feature>
<dbReference type="InterPro" id="IPR020846">
    <property type="entry name" value="MFS_dom"/>
</dbReference>
<dbReference type="CDD" id="cd17321">
    <property type="entry name" value="MFS_MMR_MDR_like"/>
    <property type="match status" value="1"/>
</dbReference>
<evidence type="ECO:0000256" key="2">
    <source>
        <dbReference type="ARBA" id="ARBA00008537"/>
    </source>
</evidence>
<keyword evidence="5 8" id="KW-0812">Transmembrane</keyword>
<feature type="transmembrane region" description="Helical" evidence="8">
    <location>
        <begin position="356"/>
        <end position="381"/>
    </location>
</feature>
<dbReference type="GO" id="GO:0022857">
    <property type="term" value="F:transmembrane transporter activity"/>
    <property type="evidence" value="ECO:0007669"/>
    <property type="project" value="InterPro"/>
</dbReference>
<evidence type="ECO:0000256" key="1">
    <source>
        <dbReference type="ARBA" id="ARBA00004651"/>
    </source>
</evidence>
<feature type="transmembrane region" description="Helical" evidence="8">
    <location>
        <begin position="195"/>
        <end position="217"/>
    </location>
</feature>
<evidence type="ECO:0000313" key="11">
    <source>
        <dbReference type="Proteomes" id="UP000321261"/>
    </source>
</evidence>
<dbReference type="PANTHER" id="PTHR42718">
    <property type="entry name" value="MAJOR FACILITATOR SUPERFAMILY MULTIDRUG TRANSPORTER MFSC"/>
    <property type="match status" value="1"/>
</dbReference>
<accession>A0A561SUT3</accession>
<keyword evidence="11" id="KW-1185">Reference proteome</keyword>
<evidence type="ECO:0000256" key="3">
    <source>
        <dbReference type="ARBA" id="ARBA00022448"/>
    </source>
</evidence>
<dbReference type="PANTHER" id="PTHR42718:SF9">
    <property type="entry name" value="MAJOR FACILITATOR SUPERFAMILY MULTIDRUG TRANSPORTER MFSC"/>
    <property type="match status" value="1"/>
</dbReference>
<feature type="transmembrane region" description="Helical" evidence="8">
    <location>
        <begin position="48"/>
        <end position="66"/>
    </location>
</feature>
<dbReference type="PRINTS" id="PR01036">
    <property type="entry name" value="TCRTETB"/>
</dbReference>
<sequence length="447" mass="44488">MIRSTSAAPRPALVAACLGFFVIQLDATVVNVALDAIRADLGGTLADQQWVVASYTVALAAGMLTAGSMGDRFGSRRVCLWGLAAFALASVACAAAPDVPVLIAARTVQGIGAAALLPCSLALIVHQFPDPGERAHALGVWGGVSGIGMAAGPVLGGVLVAASGWPAIFLVNVPVCMAAFVMIRRHAAESPARQAGPLDLPGLVLGTAGLAGLAGGLIEAGHRGWTHPLPLALVLAGATLLPLFVLVERRAREPMLPMSVFTSLRFSAGTGVGFLFNFCLYGSLLCLSLYLQGPLGQSAFAAGMQIFPLTVAICIGAAMSGRLTGRFGARAPMLAGLGAGAAGASLLLAAGSSGPLPLVVTGATVLGFCSFAMPAMTSVVMSGVGADRAGLGSGVLNTARQAGGALGAAVLGSLLVVGSGMSLVVPMAVTVAAYTAAIGLTLLATRR</sequence>
<dbReference type="PROSITE" id="PS50850">
    <property type="entry name" value="MFS"/>
    <property type="match status" value="1"/>
</dbReference>
<dbReference type="SUPFAM" id="SSF103473">
    <property type="entry name" value="MFS general substrate transporter"/>
    <property type="match status" value="1"/>
</dbReference>
<dbReference type="Pfam" id="PF07690">
    <property type="entry name" value="MFS_1"/>
    <property type="match status" value="1"/>
</dbReference>
<reference evidence="10 11" key="1">
    <citation type="submission" date="2019-06" db="EMBL/GenBank/DDBJ databases">
        <title>Sequencing the genomes of 1000 actinobacteria strains.</title>
        <authorList>
            <person name="Klenk H.-P."/>
        </authorList>
    </citation>
    <scope>NUCLEOTIDE SEQUENCE [LARGE SCALE GENOMIC DNA]</scope>
    <source>
        <strain evidence="10 11">DSM 45671</strain>
    </source>
</reference>
<evidence type="ECO:0000256" key="7">
    <source>
        <dbReference type="ARBA" id="ARBA00023136"/>
    </source>
</evidence>
<feature type="transmembrane region" description="Helical" evidence="8">
    <location>
        <begin position="165"/>
        <end position="183"/>
    </location>
</feature>
<dbReference type="NCBIfam" id="TIGR00711">
    <property type="entry name" value="efflux_EmrB"/>
    <property type="match status" value="1"/>
</dbReference>
<dbReference type="RefSeq" id="WP_147257589.1">
    <property type="nucleotide sequence ID" value="NZ_VIWU01000001.1"/>
</dbReference>
<feature type="transmembrane region" description="Helical" evidence="8">
    <location>
        <begin position="402"/>
        <end position="421"/>
    </location>
</feature>
<feature type="transmembrane region" description="Helical" evidence="8">
    <location>
        <begin position="427"/>
        <end position="445"/>
    </location>
</feature>
<name>A0A561SUT3_9PSEU</name>
<evidence type="ECO:0000256" key="8">
    <source>
        <dbReference type="SAM" id="Phobius"/>
    </source>
</evidence>
<dbReference type="Proteomes" id="UP000321261">
    <property type="component" value="Unassembled WGS sequence"/>
</dbReference>
<evidence type="ECO:0000313" key="10">
    <source>
        <dbReference type="EMBL" id="TWF78612.1"/>
    </source>
</evidence>
<dbReference type="EMBL" id="VIWU01000001">
    <property type="protein sequence ID" value="TWF78612.1"/>
    <property type="molecule type" value="Genomic_DNA"/>
</dbReference>